<sequence>MAKRGDEKTRRRNSTTGTVRTVRYGECLKNQAAHIGGMAVDGCNEFMASVGERKGIELECAACHCDQSFHRRIVEYEVVSECSSSPSNGK</sequence>
<dbReference type="GO" id="GO:0008270">
    <property type="term" value="F:zinc ion binding"/>
    <property type="evidence" value="ECO:0007669"/>
    <property type="project" value="UniProtKB-KW"/>
</dbReference>
<dbReference type="OrthoDB" id="682018at2759"/>
<dbReference type="PANTHER" id="PTHR31948">
    <property type="entry name" value="ZINC-FINGER HOMEODOMAIN PROTEIN 2"/>
    <property type="match status" value="1"/>
</dbReference>
<reference evidence="7 8" key="1">
    <citation type="journal article" date="2020" name="IScience">
        <title>Genome Sequencing of the Endangered Kingdonia uniflora (Circaeasteraceae, Ranunculales) Reveals Potential Mechanisms of Evolutionary Specialization.</title>
        <authorList>
            <person name="Sun Y."/>
            <person name="Deng T."/>
            <person name="Zhang A."/>
            <person name="Moore M.J."/>
            <person name="Landis J.B."/>
            <person name="Lin N."/>
            <person name="Zhang H."/>
            <person name="Zhang X."/>
            <person name="Huang J."/>
            <person name="Zhang X."/>
            <person name="Sun H."/>
            <person name="Wang H."/>
        </authorList>
    </citation>
    <scope>NUCLEOTIDE SEQUENCE [LARGE SCALE GENOMIC DNA]</scope>
    <source>
        <strain evidence="7">TB1705</strain>
        <tissue evidence="7">Leaf</tissue>
    </source>
</reference>
<dbReference type="Proteomes" id="UP000541444">
    <property type="component" value="Unassembled WGS sequence"/>
</dbReference>
<dbReference type="GO" id="GO:0005737">
    <property type="term" value="C:cytoplasm"/>
    <property type="evidence" value="ECO:0007669"/>
    <property type="project" value="UniProtKB-SubCell"/>
</dbReference>
<keyword evidence="2" id="KW-0963">Cytoplasm</keyword>
<evidence type="ECO:0000256" key="3">
    <source>
        <dbReference type="ARBA" id="ARBA00022723"/>
    </source>
</evidence>
<evidence type="ECO:0000256" key="1">
    <source>
        <dbReference type="ARBA" id="ARBA00004496"/>
    </source>
</evidence>
<evidence type="ECO:0000259" key="6">
    <source>
        <dbReference type="PROSITE" id="PS51523"/>
    </source>
</evidence>
<feature type="domain" description="ZF-HD dimerization-type" evidence="6">
    <location>
        <begin position="24"/>
        <end position="73"/>
    </location>
</feature>
<dbReference type="NCBIfam" id="TIGR01566">
    <property type="entry name" value="ZF_HD_prot_N"/>
    <property type="match status" value="1"/>
</dbReference>
<dbReference type="Pfam" id="PF04770">
    <property type="entry name" value="ZF-HD_dimer"/>
    <property type="match status" value="1"/>
</dbReference>
<accession>A0A7J7NXD7</accession>
<keyword evidence="5" id="KW-0862">Zinc</keyword>
<dbReference type="GO" id="GO:0050793">
    <property type="term" value="P:regulation of developmental process"/>
    <property type="evidence" value="ECO:0007669"/>
    <property type="project" value="TreeGrafter"/>
</dbReference>
<dbReference type="PANTHER" id="PTHR31948:SF162">
    <property type="entry name" value="MINI ZINC FINGER PROTEIN 2"/>
    <property type="match status" value="1"/>
</dbReference>
<keyword evidence="8" id="KW-1185">Reference proteome</keyword>
<dbReference type="AlphaFoldDB" id="A0A7J7NXD7"/>
<name>A0A7J7NXD7_9MAGN</name>
<dbReference type="EMBL" id="JACGCM010000455">
    <property type="protein sequence ID" value="KAF6171861.1"/>
    <property type="molecule type" value="Genomic_DNA"/>
</dbReference>
<dbReference type="InterPro" id="IPR006456">
    <property type="entry name" value="ZF_HD_homeobox_Cys/His_dimer"/>
</dbReference>
<protein>
    <recommendedName>
        <fullName evidence="6">ZF-HD dimerization-type domain-containing protein</fullName>
    </recommendedName>
</protein>
<proteinExistence type="predicted"/>
<keyword evidence="3" id="KW-0479">Metal-binding</keyword>
<dbReference type="GO" id="GO:0000976">
    <property type="term" value="F:transcription cis-regulatory region binding"/>
    <property type="evidence" value="ECO:0007669"/>
    <property type="project" value="TreeGrafter"/>
</dbReference>
<comment type="subcellular location">
    <subcellularLocation>
        <location evidence="1">Cytoplasm</location>
    </subcellularLocation>
</comment>
<dbReference type="GO" id="GO:0005634">
    <property type="term" value="C:nucleus"/>
    <property type="evidence" value="ECO:0007669"/>
    <property type="project" value="TreeGrafter"/>
</dbReference>
<evidence type="ECO:0000313" key="7">
    <source>
        <dbReference type="EMBL" id="KAF6171861.1"/>
    </source>
</evidence>
<comment type="caution">
    <text evidence="7">The sequence shown here is derived from an EMBL/GenBank/DDBJ whole genome shotgun (WGS) entry which is preliminary data.</text>
</comment>
<evidence type="ECO:0000256" key="2">
    <source>
        <dbReference type="ARBA" id="ARBA00022490"/>
    </source>
</evidence>
<dbReference type="PROSITE" id="PS51523">
    <property type="entry name" value="ZF_HD_DIMER"/>
    <property type="match status" value="1"/>
</dbReference>
<evidence type="ECO:0000256" key="5">
    <source>
        <dbReference type="ARBA" id="ARBA00022833"/>
    </source>
</evidence>
<gene>
    <name evidence="7" type="ORF">GIB67_007382</name>
</gene>
<evidence type="ECO:0000256" key="4">
    <source>
        <dbReference type="ARBA" id="ARBA00022771"/>
    </source>
</evidence>
<keyword evidence="4" id="KW-0863">Zinc-finger</keyword>
<evidence type="ECO:0000313" key="8">
    <source>
        <dbReference type="Proteomes" id="UP000541444"/>
    </source>
</evidence>
<organism evidence="7 8">
    <name type="scientific">Kingdonia uniflora</name>
    <dbReference type="NCBI Taxonomy" id="39325"/>
    <lineage>
        <taxon>Eukaryota</taxon>
        <taxon>Viridiplantae</taxon>
        <taxon>Streptophyta</taxon>
        <taxon>Embryophyta</taxon>
        <taxon>Tracheophyta</taxon>
        <taxon>Spermatophyta</taxon>
        <taxon>Magnoliopsida</taxon>
        <taxon>Ranunculales</taxon>
        <taxon>Circaeasteraceae</taxon>
        <taxon>Kingdonia</taxon>
    </lineage>
</organism>
<dbReference type="GO" id="GO:0003700">
    <property type="term" value="F:DNA-binding transcription factor activity"/>
    <property type="evidence" value="ECO:0007669"/>
    <property type="project" value="TreeGrafter"/>
</dbReference>